<dbReference type="InterPro" id="IPR052366">
    <property type="entry name" value="GTP_Pyrophosphokinase"/>
</dbReference>
<sequence length="349" mass="39183">MPFVEPGGYSKGELDRAGERIRIGAETPNDLVLLDNWRASHLYVLNTFQSSLRFRRARSAGGDTITIAQRLKRRPTIIDKLRREQGMSLSRMHDIAGCRLIFPDVASLNHFRGGVLSSRAAHELVGGKERYNYIDHPKPSGYRGIHDVYKYNVGSTGGVKWNGLRLEIQYRTVVQHAWATAVEISDIVNATRLKFSQANASISRLFLLCSEILARVHEGREGYCADLTNQNLLFEYQGLEDELHAILRLRNLTSSEFQKFARSSRLFILINYTSGDMEGKLEAEGFSDNASAAARYSEVEAKLQDVADVVLVGSSQQDAIKLAYTNYFSDASGFIYMLDNALSELRGHH</sequence>
<dbReference type="PANTHER" id="PTHR47837:SF1">
    <property type="entry name" value="GTP PYROPHOSPHOKINASE YJBM"/>
    <property type="match status" value="1"/>
</dbReference>
<organism evidence="2 3">
    <name type="scientific">Azospirillum brasilense</name>
    <dbReference type="NCBI Taxonomy" id="192"/>
    <lineage>
        <taxon>Bacteria</taxon>
        <taxon>Pseudomonadati</taxon>
        <taxon>Pseudomonadota</taxon>
        <taxon>Alphaproteobacteria</taxon>
        <taxon>Rhodospirillales</taxon>
        <taxon>Azospirillaceae</taxon>
        <taxon>Azospirillum</taxon>
    </lineage>
</organism>
<dbReference type="PANTHER" id="PTHR47837">
    <property type="entry name" value="GTP PYROPHOSPHOKINASE YJBM"/>
    <property type="match status" value="1"/>
</dbReference>
<gene>
    <name evidence="2" type="ORF">DS837_31255</name>
</gene>
<proteinExistence type="predicted"/>
<comment type="caution">
    <text evidence="2">The sequence shown here is derived from an EMBL/GenBank/DDBJ whole genome shotgun (WGS) entry which is preliminary data.</text>
</comment>
<name>A0A6L3ATI1_AZOBR</name>
<dbReference type="Pfam" id="PF04607">
    <property type="entry name" value="RelA_SpoT"/>
    <property type="match status" value="1"/>
</dbReference>
<dbReference type="Proteomes" id="UP000476837">
    <property type="component" value="Unassembled WGS sequence"/>
</dbReference>
<protein>
    <submittedName>
        <fullName evidence="2">(P)ppGpp synthetase</fullName>
    </submittedName>
</protein>
<dbReference type="CDD" id="cd05399">
    <property type="entry name" value="NT_Rel-Spo_like"/>
    <property type="match status" value="1"/>
</dbReference>
<dbReference type="RefSeq" id="WP_149168344.1">
    <property type="nucleotide sequence ID" value="NZ_QOKV01000051.1"/>
</dbReference>
<accession>A0A6L3ATI1</accession>
<dbReference type="GO" id="GO:0015969">
    <property type="term" value="P:guanosine tetraphosphate metabolic process"/>
    <property type="evidence" value="ECO:0007669"/>
    <property type="project" value="InterPro"/>
</dbReference>
<evidence type="ECO:0000259" key="1">
    <source>
        <dbReference type="SMART" id="SM00954"/>
    </source>
</evidence>
<dbReference type="AlphaFoldDB" id="A0A6L3ATI1"/>
<dbReference type="InterPro" id="IPR007685">
    <property type="entry name" value="RelA_SpoT"/>
</dbReference>
<evidence type="ECO:0000313" key="2">
    <source>
        <dbReference type="EMBL" id="KAA0676194.1"/>
    </source>
</evidence>
<feature type="domain" description="RelA/SpoT" evidence="1">
    <location>
        <begin position="69"/>
        <end position="193"/>
    </location>
</feature>
<evidence type="ECO:0000313" key="3">
    <source>
        <dbReference type="Proteomes" id="UP000476837"/>
    </source>
</evidence>
<dbReference type="SMART" id="SM00954">
    <property type="entry name" value="RelA_SpoT"/>
    <property type="match status" value="1"/>
</dbReference>
<dbReference type="EMBL" id="QOKV01000051">
    <property type="protein sequence ID" value="KAA0676194.1"/>
    <property type="molecule type" value="Genomic_DNA"/>
</dbReference>
<reference evidence="2 3" key="1">
    <citation type="submission" date="2018-07" db="EMBL/GenBank/DDBJ databases">
        <title>Genome sequence of Roseomonas fauriae ATCC 49958.</title>
        <authorList>
            <person name="Sant'Anna F.H."/>
            <person name="Baldani J.I."/>
            <person name="Zilli J.E."/>
            <person name="Reis V.M."/>
            <person name="Hartmann A."/>
            <person name="Cruz L."/>
            <person name="de Souza E.M."/>
            <person name="de Oliveira Pedrosa F."/>
            <person name="Passaglia L.M.P."/>
        </authorList>
    </citation>
    <scope>NUCLEOTIDE SEQUENCE [LARGE SCALE GENOMIC DNA]</scope>
    <source>
        <strain evidence="2 3">ATCC 49958</strain>
    </source>
</reference>
<dbReference type="Gene3D" id="3.30.460.10">
    <property type="entry name" value="Beta Polymerase, domain 2"/>
    <property type="match status" value="1"/>
</dbReference>
<dbReference type="InterPro" id="IPR043519">
    <property type="entry name" value="NT_sf"/>
</dbReference>
<dbReference type="SUPFAM" id="SSF81301">
    <property type="entry name" value="Nucleotidyltransferase"/>
    <property type="match status" value="1"/>
</dbReference>